<organism evidence="3 4">
    <name type="scientific">Flavobacterium jejuense</name>
    <dbReference type="NCBI Taxonomy" id="1544455"/>
    <lineage>
        <taxon>Bacteria</taxon>
        <taxon>Pseudomonadati</taxon>
        <taxon>Bacteroidota</taxon>
        <taxon>Flavobacteriia</taxon>
        <taxon>Flavobacteriales</taxon>
        <taxon>Flavobacteriaceae</taxon>
        <taxon>Flavobacterium</taxon>
    </lineage>
</organism>
<keyword evidence="4" id="KW-1185">Reference proteome</keyword>
<evidence type="ECO:0000259" key="2">
    <source>
        <dbReference type="Pfam" id="PF05569"/>
    </source>
</evidence>
<dbReference type="RefSeq" id="WP_140962938.1">
    <property type="nucleotide sequence ID" value="NZ_VEVQ02000008.1"/>
</dbReference>
<evidence type="ECO:0000313" key="3">
    <source>
        <dbReference type="EMBL" id="NHN26621.1"/>
    </source>
</evidence>
<dbReference type="InterPro" id="IPR008756">
    <property type="entry name" value="Peptidase_M56"/>
</dbReference>
<sequence length="439" mass="52139">MINFIIESTISLIIFFSFYKLFLEGEKTYQFNRFYLLTSILVSFVIPFISIEIVKEIQNIPFPPKITFETTNKNSIALGPKTDYIFVFTLFIYSIITILLLIRFIKNLWHFKTKIISNETIQFKNSKLILVEENTIPYTFLNYIFLNKEAYKKGSINPEFYEHELTHVNQKHTYDILFVELVKIIFWFNPIFIMYKKAIQLNHEFIADENVIKKHHDVSFYQSLLLNTIETKKYYLASNLNYLVTKKRLIMMTKNTSKFPSFIKRVGIIPLFTFMIYFLCTDIVAQEKKKSDSTFPNKELDNYYEDTRIVFKDKKNKVIADKKYTELSEQEKLQVPPPPIPRKIKISEIQFEDFKNQSKYAIWIDGKNVQNLELNKYKASDFVLFQNSHVYKNARSEKFPQENQANLYTEEGYKAVFNTKNKRLGGTIVIRIPEPPKKQ</sequence>
<proteinExistence type="predicted"/>
<dbReference type="Pfam" id="PF05569">
    <property type="entry name" value="Peptidase_M56"/>
    <property type="match status" value="1"/>
</dbReference>
<feature type="domain" description="Peptidase M56" evidence="2">
    <location>
        <begin position="163"/>
        <end position="234"/>
    </location>
</feature>
<reference evidence="4" key="1">
    <citation type="submission" date="2019-05" db="EMBL/GenBank/DDBJ databases">
        <title>Flavobacterium profundi sp. nov., isolated from a deep-sea seamount.</title>
        <authorList>
            <person name="Zhang D.-C."/>
        </authorList>
    </citation>
    <scope>NUCLEOTIDE SEQUENCE [LARGE SCALE GENOMIC DNA]</scope>
    <source>
        <strain evidence="4">EC11</strain>
    </source>
</reference>
<name>A0ABX0IX41_9FLAO</name>
<reference evidence="3 4" key="2">
    <citation type="submission" date="2019-05" db="EMBL/GenBank/DDBJ databases">
        <authorList>
            <person name="Lianzixin W."/>
        </authorList>
    </citation>
    <scope>NUCLEOTIDE SEQUENCE [LARGE SCALE GENOMIC DNA]</scope>
    <source>
        <strain evidence="3 4">EC11</strain>
    </source>
</reference>
<reference evidence="3 4" key="3">
    <citation type="submission" date="2020-02" db="EMBL/GenBank/DDBJ databases">
        <title>Flavobacterium profundi sp. nov., isolated from a deep-sea seamount.</title>
        <authorList>
            <person name="Zhang D.-C."/>
        </authorList>
    </citation>
    <scope>NUCLEOTIDE SEQUENCE [LARGE SCALE GENOMIC DNA]</scope>
    <source>
        <strain evidence="3 4">EC11</strain>
    </source>
</reference>
<feature type="transmembrane region" description="Helical" evidence="1">
    <location>
        <begin position="262"/>
        <end position="279"/>
    </location>
</feature>
<keyword evidence="1" id="KW-0812">Transmembrane</keyword>
<keyword evidence="1" id="KW-0472">Membrane</keyword>
<feature type="transmembrane region" description="Helical" evidence="1">
    <location>
        <begin position="84"/>
        <end position="105"/>
    </location>
</feature>
<dbReference type="EMBL" id="VEVQ02000008">
    <property type="protein sequence ID" value="NHN26621.1"/>
    <property type="molecule type" value="Genomic_DNA"/>
</dbReference>
<comment type="caution">
    <text evidence="3">The sequence shown here is derived from an EMBL/GenBank/DDBJ whole genome shotgun (WGS) entry which is preliminary data.</text>
</comment>
<feature type="transmembrane region" description="Helical" evidence="1">
    <location>
        <begin position="34"/>
        <end position="54"/>
    </location>
</feature>
<keyword evidence="1" id="KW-1133">Transmembrane helix</keyword>
<evidence type="ECO:0000313" key="4">
    <source>
        <dbReference type="Proteomes" id="UP000817854"/>
    </source>
</evidence>
<feature type="transmembrane region" description="Helical" evidence="1">
    <location>
        <begin position="6"/>
        <end position="22"/>
    </location>
</feature>
<dbReference type="Proteomes" id="UP000817854">
    <property type="component" value="Unassembled WGS sequence"/>
</dbReference>
<accession>A0ABX0IX41</accession>
<gene>
    <name evidence="3" type="ORF">FIA58_013125</name>
</gene>
<protein>
    <submittedName>
        <fullName evidence="3">Regulatory sensor-transducer, BlaR1/MecR1 family protein</fullName>
    </submittedName>
</protein>
<evidence type="ECO:0000256" key="1">
    <source>
        <dbReference type="SAM" id="Phobius"/>
    </source>
</evidence>